<organism evidence="7 8">
    <name type="scientific">Roseobacter fucihabitans</name>
    <dbReference type="NCBI Taxonomy" id="1537242"/>
    <lineage>
        <taxon>Bacteria</taxon>
        <taxon>Pseudomonadati</taxon>
        <taxon>Pseudomonadota</taxon>
        <taxon>Alphaproteobacteria</taxon>
        <taxon>Rhodobacterales</taxon>
        <taxon>Roseobacteraceae</taxon>
        <taxon>Roseobacter</taxon>
    </lineage>
</organism>
<dbReference type="Pfam" id="PF09864">
    <property type="entry name" value="MliC"/>
    <property type="match status" value="1"/>
</dbReference>
<dbReference type="EMBL" id="CP143423">
    <property type="protein sequence ID" value="WVX48890.1"/>
    <property type="molecule type" value="Genomic_DNA"/>
</dbReference>
<accession>A0ABZ2BSD2</accession>
<feature type="domain" description="C-type lysozyme inhibitor" evidence="6">
    <location>
        <begin position="27"/>
        <end position="97"/>
    </location>
</feature>
<reference evidence="8" key="2">
    <citation type="submission" date="2024-01" db="EMBL/GenBank/DDBJ databases">
        <title>Roseobacter fucihabitans sp. nov., isolated from the brown alga Fucus spiralis.</title>
        <authorList>
            <person name="Hahnke S."/>
            <person name="Berger M."/>
            <person name="Schlingloff A."/>
            <person name="Athale I."/>
            <person name="Neumann-Schaal M."/>
            <person name="Adenaya A."/>
            <person name="Poehlein A."/>
            <person name="Daniel R."/>
            <person name="Pertersen J."/>
            <person name="Brinkhoff T."/>
        </authorList>
    </citation>
    <scope>NUCLEOTIDE SEQUENCE [LARGE SCALE GENOMIC DNA]</scope>
    <source>
        <strain evidence="8">B14</strain>
    </source>
</reference>
<sequence>MHRAVYALVLWCLWGMTAYAGPISATYTCERSVKIPTVFAQDKDAGSIVVMILEGALIQLAITPAASGARYADTTDQSGYVWWTKAEAATLSWFDAQTGQETFVYRQCRKSDDEVPG</sequence>
<evidence type="ECO:0000256" key="1">
    <source>
        <dbReference type="ARBA" id="ARBA00022729"/>
    </source>
</evidence>
<dbReference type="SUPFAM" id="SSF141488">
    <property type="entry name" value="YdhA-like"/>
    <property type="match status" value="1"/>
</dbReference>
<keyword evidence="3" id="KW-0564">Palmitate</keyword>
<dbReference type="InterPro" id="IPR018660">
    <property type="entry name" value="MliC"/>
</dbReference>
<keyword evidence="1 5" id="KW-0732">Signal</keyword>
<dbReference type="Gene3D" id="2.40.128.200">
    <property type="match status" value="1"/>
</dbReference>
<evidence type="ECO:0000256" key="3">
    <source>
        <dbReference type="ARBA" id="ARBA00023139"/>
    </source>
</evidence>
<dbReference type="Proteomes" id="UP001318682">
    <property type="component" value="Chromosome"/>
</dbReference>
<keyword evidence="8" id="KW-1185">Reference proteome</keyword>
<proteinExistence type="predicted"/>
<evidence type="ECO:0000256" key="2">
    <source>
        <dbReference type="ARBA" id="ARBA00023136"/>
    </source>
</evidence>
<evidence type="ECO:0000259" key="6">
    <source>
        <dbReference type="Pfam" id="PF09864"/>
    </source>
</evidence>
<evidence type="ECO:0000256" key="5">
    <source>
        <dbReference type="SAM" id="SignalP"/>
    </source>
</evidence>
<keyword evidence="4" id="KW-0449">Lipoprotein</keyword>
<evidence type="ECO:0000256" key="4">
    <source>
        <dbReference type="ARBA" id="ARBA00023288"/>
    </source>
</evidence>
<keyword evidence="2" id="KW-0472">Membrane</keyword>
<feature type="chain" id="PRO_5045348927" description="C-type lysozyme inhibitor domain-containing protein" evidence="5">
    <location>
        <begin position="21"/>
        <end position="117"/>
    </location>
</feature>
<evidence type="ECO:0000313" key="7">
    <source>
        <dbReference type="EMBL" id="WVX48890.1"/>
    </source>
</evidence>
<dbReference type="RefSeq" id="WP_187430404.1">
    <property type="nucleotide sequence ID" value="NZ_CP143423.1"/>
</dbReference>
<evidence type="ECO:0000313" key="8">
    <source>
        <dbReference type="Proteomes" id="UP001318682"/>
    </source>
</evidence>
<name>A0ABZ2BSD2_9RHOB</name>
<gene>
    <name evidence="7" type="ORF">ROLI_019730</name>
</gene>
<dbReference type="InterPro" id="IPR036328">
    <property type="entry name" value="MliC_sf"/>
</dbReference>
<reference evidence="7 8" key="1">
    <citation type="submission" date="2015-07" db="EMBL/GenBank/DDBJ databases">
        <authorList>
            <person name="Voget S."/>
            <person name="Dogs M."/>
            <person name="Brinkhoff T.H."/>
            <person name="Daniel R."/>
        </authorList>
    </citation>
    <scope>NUCLEOTIDE SEQUENCE [LARGE SCALE GENOMIC DNA]</scope>
    <source>
        <strain evidence="7 8">B14</strain>
    </source>
</reference>
<feature type="signal peptide" evidence="5">
    <location>
        <begin position="1"/>
        <end position="20"/>
    </location>
</feature>
<protein>
    <recommendedName>
        <fullName evidence="6">C-type lysozyme inhibitor domain-containing protein</fullName>
    </recommendedName>
</protein>